<evidence type="ECO:0000313" key="3">
    <source>
        <dbReference type="Proteomes" id="UP001172082"/>
    </source>
</evidence>
<sequence length="366" mass="41125">MKCIKFNFYLFIFLILLLISPESQGQKINESIEEARKIVSAVMAETNVPGMAVSISIDGKTIWSEGFGFSNISQQKTVDPSQTLFRIGSVSKPLTAVAVGLLYEQGKLNLDAVVQEYVPDFPRKKYDITTRQVAGHLAGIRHYRGIEFMSNIHYESVLEGLKIFQNDPLLFEPESKYNYSTYGWNLISAIVEGASGQPFLDYMQINVFDPMGMKNTYADDATKEIANRTNFYRFDGKKTTLAPAVDNSYKWAGGGFISTSEDLLKFGNAQLNATVLEEQTIQELIKPQKTKDGKSTNYGIGWRSGTDKFGRYWYGHTGGSVGGITQFYIYPKEKLVIAMVSNSSNVNYNEAPFKIVDIFLRYSKKN</sequence>
<dbReference type="SUPFAM" id="SSF56601">
    <property type="entry name" value="beta-lactamase/transpeptidase-like"/>
    <property type="match status" value="1"/>
</dbReference>
<organism evidence="2 3">
    <name type="scientific">Splendidivirga corallicola</name>
    <dbReference type="NCBI Taxonomy" id="3051826"/>
    <lineage>
        <taxon>Bacteria</taxon>
        <taxon>Pseudomonadati</taxon>
        <taxon>Bacteroidota</taxon>
        <taxon>Cytophagia</taxon>
        <taxon>Cytophagales</taxon>
        <taxon>Splendidivirgaceae</taxon>
        <taxon>Splendidivirga</taxon>
    </lineage>
</organism>
<protein>
    <submittedName>
        <fullName evidence="2">Serine hydrolase domain-containing protein</fullName>
        <ecNumber evidence="2">3.1.1.103</ecNumber>
    </submittedName>
</protein>
<gene>
    <name evidence="2" type="ORF">QQ008_03670</name>
</gene>
<name>A0ABT8KI94_9BACT</name>
<dbReference type="Gene3D" id="3.40.710.10">
    <property type="entry name" value="DD-peptidase/beta-lactamase superfamily"/>
    <property type="match status" value="1"/>
</dbReference>
<accession>A0ABT8KI94</accession>
<dbReference type="InterPro" id="IPR052794">
    <property type="entry name" value="Mito_Ser_Protease_LACTB"/>
</dbReference>
<comment type="caution">
    <text evidence="2">The sequence shown here is derived from an EMBL/GenBank/DDBJ whole genome shotgun (WGS) entry which is preliminary data.</text>
</comment>
<evidence type="ECO:0000259" key="1">
    <source>
        <dbReference type="Pfam" id="PF00144"/>
    </source>
</evidence>
<reference evidence="2" key="1">
    <citation type="submission" date="2023-06" db="EMBL/GenBank/DDBJ databases">
        <title>Genomic of Parafulvivirga corallium.</title>
        <authorList>
            <person name="Wang G."/>
        </authorList>
    </citation>
    <scope>NUCLEOTIDE SEQUENCE</scope>
    <source>
        <strain evidence="2">BMA10</strain>
    </source>
</reference>
<dbReference type="InterPro" id="IPR012338">
    <property type="entry name" value="Beta-lactam/transpept-like"/>
</dbReference>
<dbReference type="PANTHER" id="PTHR46520:SF1">
    <property type="entry name" value="SERINE BETA-LACTAMASE-LIKE PROTEIN LACTB, MITOCHONDRIAL"/>
    <property type="match status" value="1"/>
</dbReference>
<dbReference type="Pfam" id="PF00144">
    <property type="entry name" value="Beta-lactamase"/>
    <property type="match status" value="1"/>
</dbReference>
<keyword evidence="3" id="KW-1185">Reference proteome</keyword>
<dbReference type="GO" id="GO:0016787">
    <property type="term" value="F:hydrolase activity"/>
    <property type="evidence" value="ECO:0007669"/>
    <property type="project" value="UniProtKB-KW"/>
</dbReference>
<feature type="domain" description="Beta-lactamase-related" evidence="1">
    <location>
        <begin position="36"/>
        <end position="345"/>
    </location>
</feature>
<dbReference type="RefSeq" id="WP_346750462.1">
    <property type="nucleotide sequence ID" value="NZ_JAUJEA010000001.1"/>
</dbReference>
<dbReference type="EMBL" id="JAUJEA010000001">
    <property type="protein sequence ID" value="MDN5200437.1"/>
    <property type="molecule type" value="Genomic_DNA"/>
</dbReference>
<proteinExistence type="predicted"/>
<dbReference type="InterPro" id="IPR001466">
    <property type="entry name" value="Beta-lactam-related"/>
</dbReference>
<keyword evidence="2" id="KW-0378">Hydrolase</keyword>
<dbReference type="PANTHER" id="PTHR46520">
    <property type="entry name" value="SERINE BETA-LACTAMASE-LIKE PROTEIN LACTB, MITOCHONDRIAL"/>
    <property type="match status" value="1"/>
</dbReference>
<dbReference type="EC" id="3.1.1.103" evidence="2"/>
<dbReference type="Proteomes" id="UP001172082">
    <property type="component" value="Unassembled WGS sequence"/>
</dbReference>
<evidence type="ECO:0000313" key="2">
    <source>
        <dbReference type="EMBL" id="MDN5200437.1"/>
    </source>
</evidence>